<organism evidence="1 2">
    <name type="scientific">Canavalia gladiata</name>
    <name type="common">Sword bean</name>
    <name type="synonym">Dolichos gladiatus</name>
    <dbReference type="NCBI Taxonomy" id="3824"/>
    <lineage>
        <taxon>Eukaryota</taxon>
        <taxon>Viridiplantae</taxon>
        <taxon>Streptophyta</taxon>
        <taxon>Embryophyta</taxon>
        <taxon>Tracheophyta</taxon>
        <taxon>Spermatophyta</taxon>
        <taxon>Magnoliopsida</taxon>
        <taxon>eudicotyledons</taxon>
        <taxon>Gunneridae</taxon>
        <taxon>Pentapetalae</taxon>
        <taxon>rosids</taxon>
        <taxon>fabids</taxon>
        <taxon>Fabales</taxon>
        <taxon>Fabaceae</taxon>
        <taxon>Papilionoideae</taxon>
        <taxon>50 kb inversion clade</taxon>
        <taxon>NPAAA clade</taxon>
        <taxon>indigoferoid/millettioid clade</taxon>
        <taxon>Phaseoleae</taxon>
        <taxon>Canavalia</taxon>
    </lineage>
</organism>
<comment type="caution">
    <text evidence="1">The sequence shown here is derived from an EMBL/GenBank/DDBJ whole genome shotgun (WGS) entry which is preliminary data.</text>
</comment>
<dbReference type="AlphaFoldDB" id="A0AAN9MEA7"/>
<proteinExistence type="predicted"/>
<dbReference type="EMBL" id="JAYMYQ010000002">
    <property type="protein sequence ID" value="KAK7349763.1"/>
    <property type="molecule type" value="Genomic_DNA"/>
</dbReference>
<gene>
    <name evidence="1" type="ORF">VNO77_07402</name>
</gene>
<name>A0AAN9MEA7_CANGL</name>
<dbReference type="Proteomes" id="UP001367508">
    <property type="component" value="Unassembled WGS sequence"/>
</dbReference>
<reference evidence="1 2" key="1">
    <citation type="submission" date="2024-01" db="EMBL/GenBank/DDBJ databases">
        <title>The genomes of 5 underutilized Papilionoideae crops provide insights into root nodulation and disease resistanc.</title>
        <authorList>
            <person name="Jiang F."/>
        </authorList>
    </citation>
    <scope>NUCLEOTIDE SEQUENCE [LARGE SCALE GENOMIC DNA]</scope>
    <source>
        <strain evidence="1">LVBAO_FW01</strain>
        <tissue evidence="1">Leaves</tissue>
    </source>
</reference>
<protein>
    <submittedName>
        <fullName evidence="1">Uncharacterized protein</fullName>
    </submittedName>
</protein>
<evidence type="ECO:0000313" key="1">
    <source>
        <dbReference type="EMBL" id="KAK7349763.1"/>
    </source>
</evidence>
<evidence type="ECO:0000313" key="2">
    <source>
        <dbReference type="Proteomes" id="UP001367508"/>
    </source>
</evidence>
<keyword evidence="2" id="KW-1185">Reference proteome</keyword>
<sequence length="103" mass="11664">MISDFHNNNIITCIICTHSICTSYLRSNFVVEAYDFSVNPSSLSVVKRCELGKRLGTRPIVSHLNDLFLPSILQNLNTSSMIDPPKEASLTLAYILQVWEEEF</sequence>
<accession>A0AAN9MEA7</accession>